<feature type="signal peptide" evidence="1">
    <location>
        <begin position="1"/>
        <end position="22"/>
    </location>
</feature>
<keyword evidence="2" id="KW-1185">Reference proteome</keyword>
<dbReference type="AlphaFoldDB" id="A0A914KVQ0"/>
<evidence type="ECO:0000313" key="2">
    <source>
        <dbReference type="Proteomes" id="UP000887563"/>
    </source>
</evidence>
<evidence type="ECO:0000256" key="1">
    <source>
        <dbReference type="SAM" id="SignalP"/>
    </source>
</evidence>
<evidence type="ECO:0000313" key="3">
    <source>
        <dbReference type="WBParaSite" id="Minc3s00136g05699"/>
    </source>
</evidence>
<accession>A0A914KVQ0</accession>
<dbReference type="InterPro" id="IPR051595">
    <property type="entry name" value="GH25_Enzymes"/>
</dbReference>
<organism evidence="2 3">
    <name type="scientific">Meloidogyne incognita</name>
    <name type="common">Southern root-knot nematode worm</name>
    <name type="synonym">Oxyuris incognita</name>
    <dbReference type="NCBI Taxonomy" id="6306"/>
    <lineage>
        <taxon>Eukaryota</taxon>
        <taxon>Metazoa</taxon>
        <taxon>Ecdysozoa</taxon>
        <taxon>Nematoda</taxon>
        <taxon>Chromadorea</taxon>
        <taxon>Rhabditida</taxon>
        <taxon>Tylenchina</taxon>
        <taxon>Tylenchomorpha</taxon>
        <taxon>Tylenchoidea</taxon>
        <taxon>Meloidogynidae</taxon>
        <taxon>Meloidogyninae</taxon>
        <taxon>Meloidogyne</taxon>
        <taxon>Meloidogyne incognita group</taxon>
    </lineage>
</organism>
<feature type="chain" id="PRO_5037088151" evidence="1">
    <location>
        <begin position="23"/>
        <end position="105"/>
    </location>
</feature>
<dbReference type="Proteomes" id="UP000887563">
    <property type="component" value="Unplaced"/>
</dbReference>
<proteinExistence type="predicted"/>
<dbReference type="PANTHER" id="PTHR23208:SF36">
    <property type="entry name" value="LYSOZYME-RELATED"/>
    <property type="match status" value="1"/>
</dbReference>
<keyword evidence="1" id="KW-0732">Signal</keyword>
<name>A0A914KVQ0_MELIC</name>
<sequence length="105" mass="12232">MSKIYFLFELILFLTIFKNVKTSEGVFIQDKWYRISQFKCLKEKYSKEFIIINANYQNIGTIDDNAELNILNARTAGIENVDIYITPCVKPSSYPDYKLLCGDAR</sequence>
<reference evidence="3" key="1">
    <citation type="submission" date="2022-11" db="UniProtKB">
        <authorList>
            <consortium name="WormBaseParasite"/>
        </authorList>
    </citation>
    <scope>IDENTIFICATION</scope>
</reference>
<dbReference type="WBParaSite" id="Minc3s00136g05699">
    <property type="protein sequence ID" value="Minc3s00136g05699"/>
    <property type="gene ID" value="Minc3s00136g05699"/>
</dbReference>
<dbReference type="GO" id="GO:0007165">
    <property type="term" value="P:signal transduction"/>
    <property type="evidence" value="ECO:0007669"/>
    <property type="project" value="TreeGrafter"/>
</dbReference>
<protein>
    <submittedName>
        <fullName evidence="3">Uncharacterized protein</fullName>
    </submittedName>
</protein>
<dbReference type="PANTHER" id="PTHR23208">
    <property type="entry name" value="LYSOZYME PROTEIN"/>
    <property type="match status" value="1"/>
</dbReference>